<dbReference type="Proteomes" id="UP000462435">
    <property type="component" value="Unassembled WGS sequence"/>
</dbReference>
<keyword evidence="10" id="KW-0966">Cell projection</keyword>
<accession>A0A7V8FTS9</accession>
<dbReference type="InterPro" id="IPR037925">
    <property type="entry name" value="FlgE/F/G-like"/>
</dbReference>
<dbReference type="SUPFAM" id="SSF117143">
    <property type="entry name" value="Flagellar hook protein flgE"/>
    <property type="match status" value="1"/>
</dbReference>
<feature type="domain" description="Flagellar hook protein FlgE/F/G-like D1" evidence="9">
    <location>
        <begin position="83"/>
        <end position="133"/>
    </location>
</feature>
<dbReference type="InterPro" id="IPR019776">
    <property type="entry name" value="Flagellar_basal_body_rod_CS"/>
</dbReference>
<dbReference type="PANTHER" id="PTHR30435:SF1">
    <property type="entry name" value="FLAGELLAR HOOK PROTEIN FLGE"/>
    <property type="match status" value="1"/>
</dbReference>
<keyword evidence="10" id="KW-0969">Cilium</keyword>
<dbReference type="GO" id="GO:0009425">
    <property type="term" value="C:bacterial-type flagellum basal body"/>
    <property type="evidence" value="ECO:0007669"/>
    <property type="project" value="UniProtKB-SubCell"/>
</dbReference>
<keyword evidence="4 5" id="KW-0975">Bacterial flagellum</keyword>
<organism evidence="10 11">
    <name type="scientific">Herbaspirillum frisingense</name>
    <dbReference type="NCBI Taxonomy" id="92645"/>
    <lineage>
        <taxon>Bacteria</taxon>
        <taxon>Pseudomonadati</taxon>
        <taxon>Pseudomonadota</taxon>
        <taxon>Betaproteobacteria</taxon>
        <taxon>Burkholderiales</taxon>
        <taxon>Oxalobacteraceae</taxon>
        <taxon>Herbaspirillum</taxon>
    </lineage>
</organism>
<dbReference type="Gene3D" id="2.60.98.20">
    <property type="entry name" value="Flagellar hook protein FlgE"/>
    <property type="match status" value="1"/>
</dbReference>
<dbReference type="Pfam" id="PF00460">
    <property type="entry name" value="Flg_bb_rod"/>
    <property type="match status" value="1"/>
</dbReference>
<comment type="function">
    <text evidence="5">A flexible structure which links the flagellar filament to the drive apparatus in the basal body.</text>
</comment>
<evidence type="ECO:0000259" key="7">
    <source>
        <dbReference type="Pfam" id="PF06429"/>
    </source>
</evidence>
<dbReference type="GO" id="GO:0071978">
    <property type="term" value="P:bacterial-type flagellum-dependent swarming motility"/>
    <property type="evidence" value="ECO:0007669"/>
    <property type="project" value="TreeGrafter"/>
</dbReference>
<reference evidence="11" key="1">
    <citation type="journal article" date="2020" name="MBio">
        <title>Horizontal gene transfer to a defensive symbiont with a reduced genome amongst a multipartite beetle microbiome.</title>
        <authorList>
            <person name="Waterworth S.C."/>
            <person name="Florez L.V."/>
            <person name="Rees E.R."/>
            <person name="Hertweck C."/>
            <person name="Kaltenpoth M."/>
            <person name="Kwan J.C."/>
        </authorList>
    </citation>
    <scope>NUCLEOTIDE SEQUENCE [LARGE SCALE GENOMIC DNA]</scope>
</reference>
<comment type="similarity">
    <text evidence="2 5">Belongs to the flagella basal body rod proteins family.</text>
</comment>
<dbReference type="GO" id="GO:0009424">
    <property type="term" value="C:bacterial-type flagellum hook"/>
    <property type="evidence" value="ECO:0007669"/>
    <property type="project" value="TreeGrafter"/>
</dbReference>
<dbReference type="InterPro" id="IPR037058">
    <property type="entry name" value="Falgellar_hook_FlgE_sf"/>
</dbReference>
<sequence>MSFQQGLSGLNGAAKHLDVIGNNVANASTVGFKQGQVQFADAYANSMNRSGNSPVGIGVTAANVAQSFTQGNVTSTNNPLDIAINGDGFFRMAGSLTDQSPRYGRNGQFQLNKDGYIINPSMNGAYLTGYPAGITGGDAVPLKIDTSTLPATATQKIATKVNLDSRKTVPTVTPFDPANPNSYTNSTGVTAYDSLGNPYSVQTYYVKGATAGAPPSTTWTMYATVDGKMVTTLPGGTVPQAIGTMTFNSTGVMTGATGMTLDLSGYTRAGGTFPGAIALNYTGSTQTGSAFVNLAQSQDGMPPGTLSSFTIGKDGAIIGSYSNQQTKALGQVVLVNFANPNGLQPLGNNLYQATSDAGAPLVGSPTTGTFGTLQARAVEDSNVDLTRELVNMIVAQRVYQANSQTIKVQDTVLQTLVSLR</sequence>
<comment type="subcellular location">
    <subcellularLocation>
        <location evidence="1 5">Bacterial flagellum basal body</location>
    </subcellularLocation>
</comment>
<evidence type="ECO:0000256" key="3">
    <source>
        <dbReference type="ARBA" id="ARBA00019015"/>
    </source>
</evidence>
<dbReference type="Pfam" id="PF07559">
    <property type="entry name" value="FlgE_D2"/>
    <property type="match status" value="1"/>
</dbReference>
<feature type="domain" description="Flagellar basal-body/hook protein C-terminal" evidence="7">
    <location>
        <begin position="376"/>
        <end position="419"/>
    </location>
</feature>
<evidence type="ECO:0000259" key="8">
    <source>
        <dbReference type="Pfam" id="PF07559"/>
    </source>
</evidence>
<evidence type="ECO:0000313" key="10">
    <source>
        <dbReference type="EMBL" id="KAF1039360.1"/>
    </source>
</evidence>
<dbReference type="PANTHER" id="PTHR30435">
    <property type="entry name" value="FLAGELLAR PROTEIN"/>
    <property type="match status" value="1"/>
</dbReference>
<feature type="domain" description="Flagellar hook protein FlgE D2" evidence="8">
    <location>
        <begin position="162"/>
        <end position="300"/>
    </location>
</feature>
<dbReference type="PROSITE" id="PS00588">
    <property type="entry name" value="FLAGELLA_BB_ROD"/>
    <property type="match status" value="1"/>
</dbReference>
<evidence type="ECO:0000256" key="4">
    <source>
        <dbReference type="ARBA" id="ARBA00023143"/>
    </source>
</evidence>
<dbReference type="InterPro" id="IPR011491">
    <property type="entry name" value="FlgE_D2"/>
</dbReference>
<dbReference type="NCBIfam" id="TIGR03506">
    <property type="entry name" value="FlgEFG_subfam"/>
    <property type="match status" value="1"/>
</dbReference>
<dbReference type="InterPro" id="IPR020013">
    <property type="entry name" value="Flagellar_FlgE/F/G"/>
</dbReference>
<evidence type="ECO:0000313" key="11">
    <source>
        <dbReference type="Proteomes" id="UP000462435"/>
    </source>
</evidence>
<dbReference type="EMBL" id="WNDX01000153">
    <property type="protein sequence ID" value="KAF1039360.1"/>
    <property type="molecule type" value="Genomic_DNA"/>
</dbReference>
<dbReference type="Pfam" id="PF06429">
    <property type="entry name" value="Flg_bbr_C"/>
    <property type="match status" value="1"/>
</dbReference>
<dbReference type="Pfam" id="PF22692">
    <property type="entry name" value="LlgE_F_G_D1"/>
    <property type="match status" value="1"/>
</dbReference>
<dbReference type="AlphaFoldDB" id="A0A7V8FTS9"/>
<evidence type="ECO:0000259" key="6">
    <source>
        <dbReference type="Pfam" id="PF00460"/>
    </source>
</evidence>
<dbReference type="GO" id="GO:0005829">
    <property type="term" value="C:cytosol"/>
    <property type="evidence" value="ECO:0007669"/>
    <property type="project" value="TreeGrafter"/>
</dbReference>
<comment type="caution">
    <text evidence="10">The sequence shown here is derived from an EMBL/GenBank/DDBJ whole genome shotgun (WGS) entry which is preliminary data.</text>
</comment>
<dbReference type="InterPro" id="IPR001444">
    <property type="entry name" value="Flag_bb_rod_N"/>
</dbReference>
<name>A0A7V8FTS9_9BURK</name>
<proteinExistence type="inferred from homology"/>
<gene>
    <name evidence="10" type="primary">flgE_2</name>
    <name evidence="10" type="ORF">GAK35_03679</name>
</gene>
<keyword evidence="10" id="KW-0282">Flagellum</keyword>
<dbReference type="NCBIfam" id="NF004238">
    <property type="entry name" value="PRK05682.1-1"/>
    <property type="match status" value="1"/>
</dbReference>
<feature type="domain" description="Flagellar basal body rod protein N-terminal" evidence="6">
    <location>
        <begin position="6"/>
        <end position="33"/>
    </location>
</feature>
<evidence type="ECO:0000256" key="2">
    <source>
        <dbReference type="ARBA" id="ARBA00009677"/>
    </source>
</evidence>
<protein>
    <recommendedName>
        <fullName evidence="3 5">Flagellar hook protein FlgE</fullName>
    </recommendedName>
</protein>
<evidence type="ECO:0000256" key="5">
    <source>
        <dbReference type="RuleBase" id="RU362116"/>
    </source>
</evidence>
<dbReference type="InterPro" id="IPR010930">
    <property type="entry name" value="Flg_bb/hook_C_dom"/>
</dbReference>
<dbReference type="InterPro" id="IPR053967">
    <property type="entry name" value="LlgE_F_G-like_D1"/>
</dbReference>
<evidence type="ECO:0000256" key="1">
    <source>
        <dbReference type="ARBA" id="ARBA00004117"/>
    </source>
</evidence>
<evidence type="ECO:0000259" key="9">
    <source>
        <dbReference type="Pfam" id="PF22692"/>
    </source>
</evidence>